<evidence type="ECO:0000313" key="4">
    <source>
        <dbReference type="Proteomes" id="UP000546244"/>
    </source>
</evidence>
<dbReference type="Proteomes" id="UP000532866">
    <property type="component" value="Unassembled WGS sequence"/>
</dbReference>
<name>A0A7X0TME8_9LIST</name>
<evidence type="ECO:0000313" key="1">
    <source>
        <dbReference type="EMBL" id="MBC1331908.1"/>
    </source>
</evidence>
<proteinExistence type="predicted"/>
<sequence>MKKTEFHQPTGEVIENISIDQMKKYVIDEFIEYWKQGSGDALIIKVCKVVTDSNKLNYSWSRVYLKESKQMSLI</sequence>
<dbReference type="EMBL" id="JAAROL010000002">
    <property type="protein sequence ID" value="MBC1331908.1"/>
    <property type="molecule type" value="Genomic_DNA"/>
</dbReference>
<dbReference type="AlphaFoldDB" id="A0A7X0TME8"/>
<dbReference type="Proteomes" id="UP000546244">
    <property type="component" value="Unassembled WGS sequence"/>
</dbReference>
<gene>
    <name evidence="1" type="ORF">HB759_08155</name>
    <name evidence="2" type="ORF">HBP98_04935</name>
</gene>
<dbReference type="EMBL" id="JAARMV010000001">
    <property type="protein sequence ID" value="MBC2371350.1"/>
    <property type="molecule type" value="Genomic_DNA"/>
</dbReference>
<comment type="caution">
    <text evidence="1">The sequence shown here is derived from an EMBL/GenBank/DDBJ whole genome shotgun (WGS) entry which is preliminary data.</text>
</comment>
<protein>
    <submittedName>
        <fullName evidence="1">Uncharacterized protein</fullName>
    </submittedName>
</protein>
<organism evidence="1 3">
    <name type="scientific">Listeria booriae</name>
    <dbReference type="NCBI Taxonomy" id="1552123"/>
    <lineage>
        <taxon>Bacteria</taxon>
        <taxon>Bacillati</taxon>
        <taxon>Bacillota</taxon>
        <taxon>Bacilli</taxon>
        <taxon>Bacillales</taxon>
        <taxon>Listeriaceae</taxon>
        <taxon>Listeria</taxon>
    </lineage>
</organism>
<accession>A0A7X0TME8</accession>
<evidence type="ECO:0000313" key="3">
    <source>
        <dbReference type="Proteomes" id="UP000532866"/>
    </source>
</evidence>
<reference evidence="3 4" key="1">
    <citation type="submission" date="2020-03" db="EMBL/GenBank/DDBJ databases">
        <title>Soil Listeria distribution.</title>
        <authorList>
            <person name="Liao J."/>
            <person name="Wiedmann M."/>
        </authorList>
    </citation>
    <scope>NUCLEOTIDE SEQUENCE [LARGE SCALE GENOMIC DNA]</scope>
    <source>
        <strain evidence="1 3">FSL L7-1833</strain>
        <strain evidence="2 4">FSL L7-1850</strain>
    </source>
</reference>
<evidence type="ECO:0000313" key="2">
    <source>
        <dbReference type="EMBL" id="MBC2371350.1"/>
    </source>
</evidence>
<dbReference type="RefSeq" id="WP_185352333.1">
    <property type="nucleotide sequence ID" value="NZ_JAARMV010000001.1"/>
</dbReference>